<dbReference type="AlphaFoldDB" id="A0A5B7FTB7"/>
<sequence length="98" mass="10607">MESHITNALRPCWQIRLTASSMPYNSQNVELEETGRLRPTQPCGGGSTSGENTAQPAVPSGCRDPSVYTWSSPGPVDDMVAIVDLLTLNFSSLRYTSC</sequence>
<evidence type="ECO:0000313" key="3">
    <source>
        <dbReference type="Proteomes" id="UP000324222"/>
    </source>
</evidence>
<protein>
    <submittedName>
        <fullName evidence="2">Uncharacterized protein</fullName>
    </submittedName>
</protein>
<dbReference type="EMBL" id="VSRR010008372">
    <property type="protein sequence ID" value="MPC48607.1"/>
    <property type="molecule type" value="Genomic_DNA"/>
</dbReference>
<accession>A0A5B7FTB7</accession>
<name>A0A5B7FTB7_PORTR</name>
<feature type="region of interest" description="Disordered" evidence="1">
    <location>
        <begin position="29"/>
        <end position="63"/>
    </location>
</feature>
<dbReference type="Proteomes" id="UP000324222">
    <property type="component" value="Unassembled WGS sequence"/>
</dbReference>
<reference evidence="2 3" key="1">
    <citation type="submission" date="2019-05" db="EMBL/GenBank/DDBJ databases">
        <title>Another draft genome of Portunus trituberculatus and its Hox gene families provides insights of decapod evolution.</title>
        <authorList>
            <person name="Jeong J.-H."/>
            <person name="Song I."/>
            <person name="Kim S."/>
            <person name="Choi T."/>
            <person name="Kim D."/>
            <person name="Ryu S."/>
            <person name="Kim W."/>
        </authorList>
    </citation>
    <scope>NUCLEOTIDE SEQUENCE [LARGE SCALE GENOMIC DNA]</scope>
    <source>
        <tissue evidence="2">Muscle</tissue>
    </source>
</reference>
<organism evidence="2 3">
    <name type="scientific">Portunus trituberculatus</name>
    <name type="common">Swimming crab</name>
    <name type="synonym">Neptunus trituberculatus</name>
    <dbReference type="NCBI Taxonomy" id="210409"/>
    <lineage>
        <taxon>Eukaryota</taxon>
        <taxon>Metazoa</taxon>
        <taxon>Ecdysozoa</taxon>
        <taxon>Arthropoda</taxon>
        <taxon>Crustacea</taxon>
        <taxon>Multicrustacea</taxon>
        <taxon>Malacostraca</taxon>
        <taxon>Eumalacostraca</taxon>
        <taxon>Eucarida</taxon>
        <taxon>Decapoda</taxon>
        <taxon>Pleocyemata</taxon>
        <taxon>Brachyura</taxon>
        <taxon>Eubrachyura</taxon>
        <taxon>Portunoidea</taxon>
        <taxon>Portunidae</taxon>
        <taxon>Portuninae</taxon>
        <taxon>Portunus</taxon>
    </lineage>
</organism>
<gene>
    <name evidence="2" type="ORF">E2C01_042385</name>
</gene>
<evidence type="ECO:0000313" key="2">
    <source>
        <dbReference type="EMBL" id="MPC48607.1"/>
    </source>
</evidence>
<keyword evidence="3" id="KW-1185">Reference proteome</keyword>
<proteinExistence type="predicted"/>
<comment type="caution">
    <text evidence="2">The sequence shown here is derived from an EMBL/GenBank/DDBJ whole genome shotgun (WGS) entry which is preliminary data.</text>
</comment>
<evidence type="ECO:0000256" key="1">
    <source>
        <dbReference type="SAM" id="MobiDB-lite"/>
    </source>
</evidence>